<keyword evidence="2" id="KW-1185">Reference proteome</keyword>
<dbReference type="Proteomes" id="UP000051131">
    <property type="component" value="Unassembled WGS sequence"/>
</dbReference>
<dbReference type="Pfam" id="PF11311">
    <property type="entry name" value="DUF3114"/>
    <property type="match status" value="1"/>
</dbReference>
<gene>
    <name evidence="1" type="ORF">FC80_GL001601</name>
</gene>
<proteinExistence type="predicted"/>
<comment type="caution">
    <text evidence="1">The sequence shown here is derived from an EMBL/GenBank/DDBJ whole genome shotgun (WGS) entry which is preliminary data.</text>
</comment>
<organism evidence="1 2">
    <name type="scientific">Liquorilactobacillus cacaonum DSM 21116</name>
    <dbReference type="NCBI Taxonomy" id="1423729"/>
    <lineage>
        <taxon>Bacteria</taxon>
        <taxon>Bacillati</taxon>
        <taxon>Bacillota</taxon>
        <taxon>Bacilli</taxon>
        <taxon>Lactobacillales</taxon>
        <taxon>Lactobacillaceae</taxon>
        <taxon>Liquorilactobacillus</taxon>
    </lineage>
</organism>
<evidence type="ECO:0008006" key="3">
    <source>
        <dbReference type="Google" id="ProtNLM"/>
    </source>
</evidence>
<dbReference type="RefSeq" id="WP_057828262.1">
    <property type="nucleotide sequence ID" value="NZ_AYZE01000005.1"/>
</dbReference>
<dbReference type="OrthoDB" id="2185727at2"/>
<dbReference type="EMBL" id="AYZE01000005">
    <property type="protein sequence ID" value="KRM92663.1"/>
    <property type="molecule type" value="Genomic_DNA"/>
</dbReference>
<dbReference type="AlphaFoldDB" id="A0A0R2CMH5"/>
<dbReference type="PATRIC" id="fig|1423729.3.peg.1624"/>
<sequence>MYLQSIHQILKELESSGWDKFAIRYVRKKMSRSLVSFATKKDLQTWYYSTHFIGSSVYTSMLKKSKLSKKQKLELVLSQLGATVGKDNFLYLNGNFWLDPTMVPHSKFLHYFRFLVQSVFPGKSLKEYSNSHELGDLAQKIHLFRSYIDYNNIRYIRNFWVGETDYDKLLSYEKSILFLRLDYKSNANFHNRHLSNNEFKFPQNMKIQVPYSSRMSEFIINLETGNFVSEWLGYGFLESNVNLSNRTREFNIANTESFNYGTPKGDRKLFLGLNGENHQKLDVKHPNDANCRKNLLKKNNNNYWKAEEMYYKKNDEKQYTGLYVDIVKKGKMDFLAWRSVSEDDKPYFYQEFIKYCRKIYPQKNPGFYIFLKIINENKF</sequence>
<dbReference type="STRING" id="1423729.FC80_GL001601"/>
<reference evidence="1 2" key="1">
    <citation type="journal article" date="2015" name="Genome Announc.">
        <title>Expanding the biotechnology potential of lactobacilli through comparative genomics of 213 strains and associated genera.</title>
        <authorList>
            <person name="Sun Z."/>
            <person name="Harris H.M."/>
            <person name="McCann A."/>
            <person name="Guo C."/>
            <person name="Argimon S."/>
            <person name="Zhang W."/>
            <person name="Yang X."/>
            <person name="Jeffery I.B."/>
            <person name="Cooney J.C."/>
            <person name="Kagawa T.F."/>
            <person name="Liu W."/>
            <person name="Song Y."/>
            <person name="Salvetti E."/>
            <person name="Wrobel A."/>
            <person name="Rasinkangas P."/>
            <person name="Parkhill J."/>
            <person name="Rea M.C."/>
            <person name="O'Sullivan O."/>
            <person name="Ritari J."/>
            <person name="Douillard F.P."/>
            <person name="Paul Ross R."/>
            <person name="Yang R."/>
            <person name="Briner A.E."/>
            <person name="Felis G.E."/>
            <person name="de Vos W.M."/>
            <person name="Barrangou R."/>
            <person name="Klaenhammer T.R."/>
            <person name="Caufield P.W."/>
            <person name="Cui Y."/>
            <person name="Zhang H."/>
            <person name="O'Toole P.W."/>
        </authorList>
    </citation>
    <scope>NUCLEOTIDE SEQUENCE [LARGE SCALE GENOMIC DNA]</scope>
    <source>
        <strain evidence="1 2">DSM 21116</strain>
    </source>
</reference>
<dbReference type="InterPro" id="IPR021462">
    <property type="entry name" value="DUF3114"/>
</dbReference>
<accession>A0A0R2CMH5</accession>
<protein>
    <recommendedName>
        <fullName evidence="3">DUF3114 domain-containing protein</fullName>
    </recommendedName>
</protein>
<name>A0A0R2CMH5_9LACO</name>
<evidence type="ECO:0000313" key="1">
    <source>
        <dbReference type="EMBL" id="KRM92663.1"/>
    </source>
</evidence>
<evidence type="ECO:0000313" key="2">
    <source>
        <dbReference type="Proteomes" id="UP000051131"/>
    </source>
</evidence>